<feature type="compositionally biased region" description="Basic and acidic residues" evidence="1">
    <location>
        <begin position="389"/>
        <end position="415"/>
    </location>
</feature>
<organism evidence="2 3">
    <name type="scientific">Legionella dresdenensis</name>
    <dbReference type="NCBI Taxonomy" id="450200"/>
    <lineage>
        <taxon>Bacteria</taxon>
        <taxon>Pseudomonadati</taxon>
        <taxon>Pseudomonadota</taxon>
        <taxon>Gammaproteobacteria</taxon>
        <taxon>Legionellales</taxon>
        <taxon>Legionellaceae</taxon>
        <taxon>Legionella</taxon>
    </lineage>
</organism>
<keyword evidence="3" id="KW-1185">Reference proteome</keyword>
<name>A0ABV8CEL5_9GAMM</name>
<comment type="caution">
    <text evidence="2">The sequence shown here is derived from an EMBL/GenBank/DDBJ whole genome shotgun (WGS) entry which is preliminary data.</text>
</comment>
<protein>
    <submittedName>
        <fullName evidence="2">Uncharacterized protein</fullName>
    </submittedName>
</protein>
<proteinExistence type="predicted"/>
<accession>A0ABV8CEL5</accession>
<sequence length="446" mass="50834">MKLQNLNSINMLDYYIDEQSKQKIQHLFKSVCPKKIMLYSALIVDRSKNRKGEDTKEISLRIINAYIKKQGGINVIVPSIPCRKDIKTDTLSVTEGNDSYYNLLRNVTKHWYPKLNIRCKSVTISEQERIAGVQELAKIEDKDSWLLSDMPEFVFRPRTTLPKGSINLDKPPVQVSRTTPPISTNSSTSPSPVSTPSSQTAKRKDLESEPAGPVWKITRTTAPSCPASTEMQPMQVTPGNRSLSTNQYQSASQDRDALMLTQTTIFAHNLIEYQSVIRDRERALAQKEAELQRQSQTLNQLLQQLTQQQETLAQTLANQTTKEQELSRKEAELEQVNQQLILNLSEVVKIQADQKEKEQKLSQKEAELKQENQRLIQLLKEVVKTQADQKAKEQELSQKEALLEQRQKAIEEKKSPHSPRMFKAPVLDAEDEESAHKLIEFTSVSP</sequence>
<gene>
    <name evidence="2" type="ORF">ACFORL_06790</name>
</gene>
<feature type="region of interest" description="Disordered" evidence="1">
    <location>
        <begin position="389"/>
        <end position="430"/>
    </location>
</feature>
<dbReference type="RefSeq" id="WP_382342381.1">
    <property type="nucleotide sequence ID" value="NZ_JBHSAB010000014.1"/>
</dbReference>
<reference evidence="3" key="1">
    <citation type="journal article" date="2019" name="Int. J. Syst. Evol. Microbiol.">
        <title>The Global Catalogue of Microorganisms (GCM) 10K type strain sequencing project: providing services to taxonomists for standard genome sequencing and annotation.</title>
        <authorList>
            <consortium name="The Broad Institute Genomics Platform"/>
            <consortium name="The Broad Institute Genome Sequencing Center for Infectious Disease"/>
            <person name="Wu L."/>
            <person name="Ma J."/>
        </authorList>
    </citation>
    <scope>NUCLEOTIDE SEQUENCE [LARGE SCALE GENOMIC DNA]</scope>
    <source>
        <strain evidence="3">CCUG 59858</strain>
    </source>
</reference>
<feature type="compositionally biased region" description="Low complexity" evidence="1">
    <location>
        <begin position="176"/>
        <end position="198"/>
    </location>
</feature>
<evidence type="ECO:0000313" key="3">
    <source>
        <dbReference type="Proteomes" id="UP001595758"/>
    </source>
</evidence>
<evidence type="ECO:0000313" key="2">
    <source>
        <dbReference type="EMBL" id="MFC3908783.1"/>
    </source>
</evidence>
<dbReference type="Proteomes" id="UP001595758">
    <property type="component" value="Unassembled WGS sequence"/>
</dbReference>
<feature type="compositionally biased region" description="Polar residues" evidence="1">
    <location>
        <begin position="218"/>
        <end position="246"/>
    </location>
</feature>
<dbReference type="EMBL" id="JBHSAB010000014">
    <property type="protein sequence ID" value="MFC3908783.1"/>
    <property type="molecule type" value="Genomic_DNA"/>
</dbReference>
<feature type="region of interest" description="Disordered" evidence="1">
    <location>
        <begin position="160"/>
        <end position="246"/>
    </location>
</feature>
<evidence type="ECO:0000256" key="1">
    <source>
        <dbReference type="SAM" id="MobiDB-lite"/>
    </source>
</evidence>